<dbReference type="Proteomes" id="UP000184462">
    <property type="component" value="Unassembled WGS sequence"/>
</dbReference>
<dbReference type="AlphaFoldDB" id="A0A1M4T7Q4"/>
<dbReference type="Gene3D" id="1.20.120.450">
    <property type="entry name" value="dinb family like domain"/>
    <property type="match status" value="1"/>
</dbReference>
<evidence type="ECO:0000313" key="3">
    <source>
        <dbReference type="Proteomes" id="UP000184462"/>
    </source>
</evidence>
<dbReference type="Pfam" id="PF12867">
    <property type="entry name" value="DinB_2"/>
    <property type="match status" value="1"/>
</dbReference>
<organism evidence="2 3">
    <name type="scientific">Psychroflexus salarius</name>
    <dbReference type="NCBI Taxonomy" id="1155689"/>
    <lineage>
        <taxon>Bacteria</taxon>
        <taxon>Pseudomonadati</taxon>
        <taxon>Bacteroidota</taxon>
        <taxon>Flavobacteriia</taxon>
        <taxon>Flavobacteriales</taxon>
        <taxon>Flavobacteriaceae</taxon>
        <taxon>Psychroflexus</taxon>
    </lineage>
</organism>
<protein>
    <submittedName>
        <fullName evidence="2">DinB superfamily protein</fullName>
    </submittedName>
</protein>
<dbReference type="InterPro" id="IPR024775">
    <property type="entry name" value="DinB-like"/>
</dbReference>
<accession>A0A1M4T7Q4</accession>
<name>A0A1M4T7Q4_9FLAO</name>
<dbReference type="EMBL" id="FQTW01000001">
    <property type="protein sequence ID" value="SHE40455.1"/>
    <property type="molecule type" value="Genomic_DNA"/>
</dbReference>
<dbReference type="OrthoDB" id="9793216at2"/>
<evidence type="ECO:0000259" key="1">
    <source>
        <dbReference type="Pfam" id="PF12867"/>
    </source>
</evidence>
<dbReference type="SUPFAM" id="SSF109854">
    <property type="entry name" value="DinB/YfiT-like putative metalloenzymes"/>
    <property type="match status" value="1"/>
</dbReference>
<proteinExistence type="predicted"/>
<gene>
    <name evidence="2" type="ORF">SAMN05444278_101531</name>
</gene>
<dbReference type="InterPro" id="IPR034660">
    <property type="entry name" value="DinB/YfiT-like"/>
</dbReference>
<sequence length="179" mass="20697">MNLKALNFTKTQLNQAEYQDYYNRYLDLLPDKIQLKDTLFESEIVEVFSSLTVEQLNYRYAEGKWTPKQILQHITDVERIFTVRALRISRGDQTELPGFDIDNYAANDNSSQLSINQLISDYQNNRASTISLYESISEKSLLKIGQASGGPFSVRVIPFILKGHETHHISILNKKYLKF</sequence>
<reference evidence="2 3" key="1">
    <citation type="submission" date="2016-11" db="EMBL/GenBank/DDBJ databases">
        <authorList>
            <person name="Jaros S."/>
            <person name="Januszkiewicz K."/>
            <person name="Wedrychowicz H."/>
        </authorList>
    </citation>
    <scope>NUCLEOTIDE SEQUENCE [LARGE SCALE GENOMIC DNA]</scope>
    <source>
        <strain evidence="2 3">DSM 25661</strain>
    </source>
</reference>
<keyword evidence="3" id="KW-1185">Reference proteome</keyword>
<dbReference type="RefSeq" id="WP_073191643.1">
    <property type="nucleotide sequence ID" value="NZ_FQTW01000001.1"/>
</dbReference>
<dbReference type="STRING" id="1155689.SAMN05444278_101531"/>
<evidence type="ECO:0000313" key="2">
    <source>
        <dbReference type="EMBL" id="SHE40455.1"/>
    </source>
</evidence>
<feature type="domain" description="DinB-like" evidence="1">
    <location>
        <begin position="43"/>
        <end position="170"/>
    </location>
</feature>